<name>A0A9J6RPD3_9GAMM</name>
<feature type="transmembrane region" description="Helical" evidence="9">
    <location>
        <begin position="93"/>
        <end position="111"/>
    </location>
</feature>
<evidence type="ECO:0000256" key="1">
    <source>
        <dbReference type="ARBA" id="ARBA00006139"/>
    </source>
</evidence>
<dbReference type="EMBL" id="JAPTGG010000010">
    <property type="protein sequence ID" value="MCZ0866040.1"/>
    <property type="molecule type" value="Genomic_DNA"/>
</dbReference>
<dbReference type="PANTHER" id="PTHR33695:SF1">
    <property type="entry name" value="LIPOPROTEIN SIGNAL PEPTIDASE"/>
    <property type="match status" value="1"/>
</dbReference>
<proteinExistence type="inferred from homology"/>
<feature type="active site" evidence="9">
    <location>
        <position position="139"/>
    </location>
</feature>
<keyword evidence="5 9" id="KW-0064">Aspartyl protease</keyword>
<evidence type="ECO:0000313" key="11">
    <source>
        <dbReference type="EMBL" id="MCZ0866040.1"/>
    </source>
</evidence>
<dbReference type="GO" id="GO:0004190">
    <property type="term" value="F:aspartic-type endopeptidase activity"/>
    <property type="evidence" value="ECO:0007669"/>
    <property type="project" value="UniProtKB-UniRule"/>
</dbReference>
<dbReference type="InterPro" id="IPR001872">
    <property type="entry name" value="Peptidase_A8"/>
</dbReference>
<evidence type="ECO:0000256" key="5">
    <source>
        <dbReference type="ARBA" id="ARBA00022750"/>
    </source>
</evidence>
<evidence type="ECO:0000313" key="12">
    <source>
        <dbReference type="Proteomes" id="UP001069090"/>
    </source>
</evidence>
<keyword evidence="3 9" id="KW-0645">Protease</keyword>
<dbReference type="GO" id="GO:0005886">
    <property type="term" value="C:plasma membrane"/>
    <property type="evidence" value="ECO:0007669"/>
    <property type="project" value="UniProtKB-SubCell"/>
</dbReference>
<accession>A0A9J6RPD3</accession>
<evidence type="ECO:0000256" key="6">
    <source>
        <dbReference type="ARBA" id="ARBA00022801"/>
    </source>
</evidence>
<dbReference type="AlphaFoldDB" id="A0A9J6RPD3"/>
<comment type="similarity">
    <text evidence="1 9 10">Belongs to the peptidase A8 family.</text>
</comment>
<keyword evidence="12" id="KW-1185">Reference proteome</keyword>
<evidence type="ECO:0000256" key="7">
    <source>
        <dbReference type="ARBA" id="ARBA00022989"/>
    </source>
</evidence>
<comment type="subcellular location">
    <subcellularLocation>
        <location evidence="9">Cell membrane</location>
        <topology evidence="9">Multi-pass membrane protein</topology>
    </subcellularLocation>
</comment>
<dbReference type="Pfam" id="PF01252">
    <property type="entry name" value="Peptidase_A8"/>
    <property type="match status" value="1"/>
</dbReference>
<dbReference type="NCBIfam" id="TIGR00077">
    <property type="entry name" value="lspA"/>
    <property type="match status" value="1"/>
</dbReference>
<keyword evidence="6 9" id="KW-0378">Hydrolase</keyword>
<evidence type="ECO:0000256" key="4">
    <source>
        <dbReference type="ARBA" id="ARBA00022692"/>
    </source>
</evidence>
<evidence type="ECO:0000256" key="9">
    <source>
        <dbReference type="HAMAP-Rule" id="MF_00161"/>
    </source>
</evidence>
<feature type="transmembrane region" description="Helical" evidence="9">
    <location>
        <begin position="131"/>
        <end position="155"/>
    </location>
</feature>
<comment type="catalytic activity">
    <reaction evidence="9">
        <text>Release of signal peptides from bacterial membrane prolipoproteins. Hydrolyzes -Xaa-Yaa-Zaa-|-(S,diacylglyceryl)Cys-, in which Xaa is hydrophobic (preferably Leu), and Yaa (Ala or Ser) and Zaa (Gly or Ala) have small, neutral side chains.</text>
        <dbReference type="EC" id="3.4.23.36"/>
    </reaction>
</comment>
<dbReference type="PANTHER" id="PTHR33695">
    <property type="entry name" value="LIPOPROTEIN SIGNAL PEPTIDASE"/>
    <property type="match status" value="1"/>
</dbReference>
<feature type="transmembrane region" description="Helical" evidence="9">
    <location>
        <begin position="68"/>
        <end position="86"/>
    </location>
</feature>
<protein>
    <recommendedName>
        <fullName evidence="9">Lipoprotein signal peptidase</fullName>
        <ecNumber evidence="9">3.4.23.36</ecNumber>
    </recommendedName>
    <alternativeName>
        <fullName evidence="9">Prolipoprotein signal peptidase</fullName>
    </alternativeName>
    <alternativeName>
        <fullName evidence="9">Signal peptidase II</fullName>
        <shortName evidence="9">SPase II</shortName>
    </alternativeName>
</protein>
<organism evidence="11 12">
    <name type="scientific">Dasania phycosphaerae</name>
    <dbReference type="NCBI Taxonomy" id="2950436"/>
    <lineage>
        <taxon>Bacteria</taxon>
        <taxon>Pseudomonadati</taxon>
        <taxon>Pseudomonadota</taxon>
        <taxon>Gammaproteobacteria</taxon>
        <taxon>Cellvibrionales</taxon>
        <taxon>Spongiibacteraceae</taxon>
        <taxon>Dasania</taxon>
    </lineage>
</organism>
<evidence type="ECO:0000256" key="10">
    <source>
        <dbReference type="RuleBase" id="RU004181"/>
    </source>
</evidence>
<keyword evidence="4 9" id="KW-0812">Transmembrane</keyword>
<dbReference type="HAMAP" id="MF_00161">
    <property type="entry name" value="LspA"/>
    <property type="match status" value="1"/>
</dbReference>
<sequence>MTHTVRFACYMLLAVVLVLLDQWTKALADSQLQYGNPVEILPVFNLMLQYNQGAAFSFLSDAGGWQRWFFTAISTVVSVALVVWVYKLKPQEKMLAVALTFILGGAIGNLWDRVMLGHVVDFISVHWQDSYFPAFNIADSAITIGAILMILDMIVHPEHHKGNKD</sequence>
<keyword evidence="2 9" id="KW-1003">Cell membrane</keyword>
<comment type="pathway">
    <text evidence="9">Protein modification; lipoprotein biosynthesis (signal peptide cleavage).</text>
</comment>
<dbReference type="PRINTS" id="PR00781">
    <property type="entry name" value="LIPOSIGPTASE"/>
</dbReference>
<dbReference type="GO" id="GO:0006508">
    <property type="term" value="P:proteolysis"/>
    <property type="evidence" value="ECO:0007669"/>
    <property type="project" value="UniProtKB-KW"/>
</dbReference>
<comment type="caution">
    <text evidence="9">Lacks conserved residue(s) required for the propagation of feature annotation.</text>
</comment>
<feature type="active site" evidence="9">
    <location>
        <position position="121"/>
    </location>
</feature>
<dbReference type="EC" id="3.4.23.36" evidence="9"/>
<evidence type="ECO:0000256" key="8">
    <source>
        <dbReference type="ARBA" id="ARBA00023136"/>
    </source>
</evidence>
<comment type="caution">
    <text evidence="11">The sequence shown here is derived from an EMBL/GenBank/DDBJ whole genome shotgun (WGS) entry which is preliminary data.</text>
</comment>
<keyword evidence="7 9" id="KW-1133">Transmembrane helix</keyword>
<reference evidence="11 12" key="1">
    <citation type="submission" date="2022-12" db="EMBL/GenBank/DDBJ databases">
        <title>Dasania phycosphaerae sp. nov., isolated from particulate material of the south coast of Korea.</title>
        <authorList>
            <person name="Jiang Y."/>
        </authorList>
    </citation>
    <scope>NUCLEOTIDE SEQUENCE [LARGE SCALE GENOMIC DNA]</scope>
    <source>
        <strain evidence="11 12">GY-19</strain>
    </source>
</reference>
<dbReference type="RefSeq" id="WP_258332333.1">
    <property type="nucleotide sequence ID" value="NZ_JAPTGG010000010.1"/>
</dbReference>
<gene>
    <name evidence="9 11" type="primary">lspA</name>
    <name evidence="11" type="ORF">O0V09_12580</name>
</gene>
<comment type="function">
    <text evidence="9">This protein specifically catalyzes the removal of signal peptides from prolipoproteins.</text>
</comment>
<dbReference type="Proteomes" id="UP001069090">
    <property type="component" value="Unassembled WGS sequence"/>
</dbReference>
<keyword evidence="8 9" id="KW-0472">Membrane</keyword>
<evidence type="ECO:0000256" key="3">
    <source>
        <dbReference type="ARBA" id="ARBA00022670"/>
    </source>
</evidence>
<evidence type="ECO:0000256" key="2">
    <source>
        <dbReference type="ARBA" id="ARBA00022475"/>
    </source>
</evidence>